<protein>
    <submittedName>
        <fullName evidence="6">Glycosyl transferase family 2</fullName>
    </submittedName>
</protein>
<dbReference type="OrthoDB" id="7665907at2"/>
<dbReference type="Proteomes" id="UP000218399">
    <property type="component" value="Unassembled WGS sequence"/>
</dbReference>
<dbReference type="EMBL" id="MVOH01000003">
    <property type="protein sequence ID" value="PAU68773.1"/>
    <property type="molecule type" value="Genomic_DNA"/>
</dbReference>
<evidence type="ECO:0000259" key="5">
    <source>
        <dbReference type="Pfam" id="PF00535"/>
    </source>
</evidence>
<name>A0A2A2EI84_9BIFI</name>
<evidence type="ECO:0000256" key="1">
    <source>
        <dbReference type="ARBA" id="ARBA00004776"/>
    </source>
</evidence>
<comment type="caution">
    <text evidence="6">The sequence shown here is derived from an EMBL/GenBank/DDBJ whole genome shotgun (WGS) entry which is preliminary data.</text>
</comment>
<evidence type="ECO:0000256" key="4">
    <source>
        <dbReference type="ARBA" id="ARBA00022679"/>
    </source>
</evidence>
<dbReference type="AlphaFoldDB" id="A0A2A2EI84"/>
<evidence type="ECO:0000313" key="7">
    <source>
        <dbReference type="Proteomes" id="UP000218399"/>
    </source>
</evidence>
<comment type="pathway">
    <text evidence="1">Cell wall biogenesis; cell wall polysaccharide biosynthesis.</text>
</comment>
<reference evidence="6 7" key="1">
    <citation type="journal article" date="2017" name="ISME J.">
        <title>Unveiling bifidobacterial biogeography across the mammalian branch of the tree of life.</title>
        <authorList>
            <person name="Milani C."/>
            <person name="Mangifesta M."/>
            <person name="Mancabelli L."/>
            <person name="Lugli G.A."/>
            <person name="James K."/>
            <person name="Duranti S."/>
            <person name="Turroni F."/>
            <person name="Ferrario C."/>
            <person name="Ossiprandi M.C."/>
            <person name="van Sinderen D."/>
            <person name="Ventura M."/>
        </authorList>
    </citation>
    <scope>NUCLEOTIDE SEQUENCE [LARGE SCALE GENOMIC DNA]</scope>
    <source>
        <strain evidence="7">Ham19E</strain>
    </source>
</reference>
<evidence type="ECO:0000256" key="3">
    <source>
        <dbReference type="ARBA" id="ARBA00022676"/>
    </source>
</evidence>
<dbReference type="InterPro" id="IPR029044">
    <property type="entry name" value="Nucleotide-diphossugar_trans"/>
</dbReference>
<gene>
    <name evidence="6" type="ORF">B1526_0199</name>
</gene>
<evidence type="ECO:0000313" key="6">
    <source>
        <dbReference type="EMBL" id="PAU68773.1"/>
    </source>
</evidence>
<dbReference type="InterPro" id="IPR001173">
    <property type="entry name" value="Glyco_trans_2-like"/>
</dbReference>
<sequence>MQYSVTAVVVSYNRAQLLGECLRALADQKRTPDRIVVIDNASEDDALSVAREFAANCAIPTRIVALPHNVGGAGGFCAGIALAVHDAPAVPGTVDYLWLMDDDTVPTPNALSGLLRAADACVRANGCLPTVLGSKALWIDGREHLMNKPRPRAALAKGARTTDDGAYQVRSLSFVSCLINVGAVRGRHRLPVSAFFLWNDDFEYTTALLRDGIGYYVPSSEVIHKTKRFGSSDADPGVRFYNEVRNKIWMWRFHRDDFTAVGACAFVAKTTRRWILTLLRTSDRATIMQCLRDGWRDGWHTAPESNAAIFARIDPRLVPLIDDIERG</sequence>
<accession>A0A2A2EI84</accession>
<dbReference type="Gene3D" id="3.90.550.10">
    <property type="entry name" value="Spore Coat Polysaccharide Biosynthesis Protein SpsA, Chain A"/>
    <property type="match status" value="1"/>
</dbReference>
<dbReference type="PANTHER" id="PTHR43179">
    <property type="entry name" value="RHAMNOSYLTRANSFERASE WBBL"/>
    <property type="match status" value="1"/>
</dbReference>
<feature type="domain" description="Glycosyltransferase 2-like" evidence="5">
    <location>
        <begin position="7"/>
        <end position="120"/>
    </location>
</feature>
<keyword evidence="7" id="KW-1185">Reference proteome</keyword>
<keyword evidence="3" id="KW-0328">Glycosyltransferase</keyword>
<proteinExistence type="inferred from homology"/>
<dbReference type="GO" id="GO:0016757">
    <property type="term" value="F:glycosyltransferase activity"/>
    <property type="evidence" value="ECO:0007669"/>
    <property type="project" value="UniProtKB-KW"/>
</dbReference>
<dbReference type="PANTHER" id="PTHR43179:SF12">
    <property type="entry name" value="GALACTOFURANOSYLTRANSFERASE GLFT2"/>
    <property type="match status" value="1"/>
</dbReference>
<comment type="similarity">
    <text evidence="2">Belongs to the glycosyltransferase 2 family.</text>
</comment>
<dbReference type="RefSeq" id="WP_095614282.1">
    <property type="nucleotide sequence ID" value="NZ_MVOH01000003.1"/>
</dbReference>
<evidence type="ECO:0000256" key="2">
    <source>
        <dbReference type="ARBA" id="ARBA00006739"/>
    </source>
</evidence>
<keyword evidence="4 6" id="KW-0808">Transferase</keyword>
<dbReference type="SUPFAM" id="SSF53448">
    <property type="entry name" value="Nucleotide-diphospho-sugar transferases"/>
    <property type="match status" value="1"/>
</dbReference>
<organism evidence="6 7">
    <name type="scientific">Bifidobacterium criceti</name>
    <dbReference type="NCBI Taxonomy" id="1960969"/>
    <lineage>
        <taxon>Bacteria</taxon>
        <taxon>Bacillati</taxon>
        <taxon>Actinomycetota</taxon>
        <taxon>Actinomycetes</taxon>
        <taxon>Bifidobacteriales</taxon>
        <taxon>Bifidobacteriaceae</taxon>
        <taxon>Bifidobacterium</taxon>
    </lineage>
</organism>
<dbReference type="Pfam" id="PF00535">
    <property type="entry name" value="Glycos_transf_2"/>
    <property type="match status" value="1"/>
</dbReference>